<dbReference type="InterPro" id="IPR014743">
    <property type="entry name" value="Cl-channel_core"/>
</dbReference>
<sequence>MGAIGLVGGVIAGLYWFVLEGLLHFLAQFKGLYVIPLMAVAGLLAGLIIYSLGDLGEMDLIVNNARFKGGRLQPKNNPAMLLSSWLCIASGGSSILTIRPACCRTVKVT</sequence>
<accession>A0ABW6BXU8</accession>
<gene>
    <name evidence="2" type="ORF">ACFS7Z_15670</name>
</gene>
<reference evidence="3" key="1">
    <citation type="journal article" date="2019" name="Int. J. Syst. Evol. Microbiol.">
        <title>The Global Catalogue of Microorganisms (GCM) 10K type strain sequencing project: providing services to taxonomists for standard genome sequencing and annotation.</title>
        <authorList>
            <consortium name="The Broad Institute Genomics Platform"/>
            <consortium name="The Broad Institute Genome Sequencing Center for Infectious Disease"/>
            <person name="Wu L."/>
            <person name="Ma J."/>
        </authorList>
    </citation>
    <scope>NUCLEOTIDE SEQUENCE [LARGE SCALE GENOMIC DNA]</scope>
    <source>
        <strain evidence="3">KCTC 23984</strain>
    </source>
</reference>
<organism evidence="2 3">
    <name type="scientific">Pontibacter toksunensis</name>
    <dbReference type="NCBI Taxonomy" id="1332631"/>
    <lineage>
        <taxon>Bacteria</taxon>
        <taxon>Pseudomonadati</taxon>
        <taxon>Bacteroidota</taxon>
        <taxon>Cytophagia</taxon>
        <taxon>Cytophagales</taxon>
        <taxon>Hymenobacteraceae</taxon>
        <taxon>Pontibacter</taxon>
    </lineage>
</organism>
<dbReference type="SUPFAM" id="SSF81340">
    <property type="entry name" value="Clc chloride channel"/>
    <property type="match status" value="1"/>
</dbReference>
<protein>
    <submittedName>
        <fullName evidence="2">Uncharacterized protein</fullName>
    </submittedName>
</protein>
<keyword evidence="1" id="KW-0472">Membrane</keyword>
<keyword evidence="3" id="KW-1185">Reference proteome</keyword>
<evidence type="ECO:0000313" key="3">
    <source>
        <dbReference type="Proteomes" id="UP001597641"/>
    </source>
</evidence>
<dbReference type="EMBL" id="JBHUOX010000011">
    <property type="protein sequence ID" value="MFD3001812.1"/>
    <property type="molecule type" value="Genomic_DNA"/>
</dbReference>
<evidence type="ECO:0000256" key="1">
    <source>
        <dbReference type="SAM" id="Phobius"/>
    </source>
</evidence>
<keyword evidence="1" id="KW-0812">Transmembrane</keyword>
<feature type="transmembrane region" description="Helical" evidence="1">
    <location>
        <begin position="33"/>
        <end position="53"/>
    </location>
</feature>
<dbReference type="RefSeq" id="WP_377486379.1">
    <property type="nucleotide sequence ID" value="NZ_JBHUOX010000011.1"/>
</dbReference>
<dbReference type="Proteomes" id="UP001597641">
    <property type="component" value="Unassembled WGS sequence"/>
</dbReference>
<feature type="transmembrane region" description="Helical" evidence="1">
    <location>
        <begin position="6"/>
        <end position="26"/>
    </location>
</feature>
<keyword evidence="1" id="KW-1133">Transmembrane helix</keyword>
<evidence type="ECO:0000313" key="2">
    <source>
        <dbReference type="EMBL" id="MFD3001812.1"/>
    </source>
</evidence>
<name>A0ABW6BXU8_9BACT</name>
<feature type="transmembrane region" description="Helical" evidence="1">
    <location>
        <begin position="79"/>
        <end position="98"/>
    </location>
</feature>
<comment type="caution">
    <text evidence="2">The sequence shown here is derived from an EMBL/GenBank/DDBJ whole genome shotgun (WGS) entry which is preliminary data.</text>
</comment>
<proteinExistence type="predicted"/>